<dbReference type="Proteomes" id="UP000663866">
    <property type="component" value="Unassembled WGS sequence"/>
</dbReference>
<evidence type="ECO:0000313" key="2">
    <source>
        <dbReference type="Proteomes" id="UP000663866"/>
    </source>
</evidence>
<evidence type="ECO:0000313" key="1">
    <source>
        <dbReference type="EMBL" id="CAF4582716.1"/>
    </source>
</evidence>
<organism evidence="1 2">
    <name type="scientific">Rotaria magnacalcarata</name>
    <dbReference type="NCBI Taxonomy" id="392030"/>
    <lineage>
        <taxon>Eukaryota</taxon>
        <taxon>Metazoa</taxon>
        <taxon>Spiralia</taxon>
        <taxon>Gnathifera</taxon>
        <taxon>Rotifera</taxon>
        <taxon>Eurotatoria</taxon>
        <taxon>Bdelloidea</taxon>
        <taxon>Philodinida</taxon>
        <taxon>Philodinidae</taxon>
        <taxon>Rotaria</taxon>
    </lineage>
</organism>
<dbReference type="EMBL" id="CAJOBG010068057">
    <property type="protein sequence ID" value="CAF4582716.1"/>
    <property type="molecule type" value="Genomic_DNA"/>
</dbReference>
<comment type="caution">
    <text evidence="1">The sequence shown here is derived from an EMBL/GenBank/DDBJ whole genome shotgun (WGS) entry which is preliminary data.</text>
</comment>
<reference evidence="1" key="1">
    <citation type="submission" date="2021-02" db="EMBL/GenBank/DDBJ databases">
        <authorList>
            <person name="Nowell W R."/>
        </authorList>
    </citation>
    <scope>NUCLEOTIDE SEQUENCE</scope>
</reference>
<feature type="non-terminal residue" evidence="1">
    <location>
        <position position="114"/>
    </location>
</feature>
<sequence length="114" mass="13283">MDNLHLNRAHMALTYAWASARLTHGSQYTQEEFSVMLKECAQLDQRPFTINNEEVVRHRIECQRVVNDAQQVYRTLKRSSNNWAEIKRLTSLSSLPIEDDLTVAFARSEMSRDV</sequence>
<protein>
    <submittedName>
        <fullName evidence="1">Uncharacterized protein</fullName>
    </submittedName>
</protein>
<keyword evidence="2" id="KW-1185">Reference proteome</keyword>
<accession>A0A821AML5</accession>
<gene>
    <name evidence="1" type="ORF">OVN521_LOCUS44492</name>
</gene>
<name>A0A821AML5_9BILA</name>
<proteinExistence type="predicted"/>
<dbReference type="AlphaFoldDB" id="A0A821AML5"/>